<accession>A0A926JQN9</accession>
<protein>
    <submittedName>
        <fullName evidence="1">DUF1905 domain-containing protein</fullName>
    </submittedName>
</protein>
<dbReference type="Proteomes" id="UP000653730">
    <property type="component" value="Unassembled WGS sequence"/>
</dbReference>
<dbReference type="InterPro" id="IPR037079">
    <property type="entry name" value="AF2212/PG0164-like_sf"/>
</dbReference>
<sequence>MAPKPLVDKKYLLEKFPGKGGWTYAALPEINQQRDKYFGMLRVYGEIDGHPLTGKTLMPKGNGIMFLPVNASVRKAIGKGEGDHVHLKLYPEKPFAEEKAVDFSSGTPLKIPEDIMDCFKTEPPEAYRNFQHLPEDQKRHWLQWIYEVKQEDSRAERIVKMMDNLLYSTR</sequence>
<dbReference type="RefSeq" id="WP_187964642.1">
    <property type="nucleotide sequence ID" value="NZ_JACVDC010000011.1"/>
</dbReference>
<dbReference type="AlphaFoldDB" id="A0A926JQN9"/>
<organism evidence="1 2">
    <name type="scientific">Sinomicrobium weinanense</name>
    <dbReference type="NCBI Taxonomy" id="2842200"/>
    <lineage>
        <taxon>Bacteria</taxon>
        <taxon>Pseudomonadati</taxon>
        <taxon>Bacteroidota</taxon>
        <taxon>Flavobacteriia</taxon>
        <taxon>Flavobacteriales</taxon>
        <taxon>Flavobacteriaceae</taxon>
        <taxon>Sinomicrobium</taxon>
    </lineage>
</organism>
<gene>
    <name evidence="1" type="ORF">IBL28_05890</name>
</gene>
<dbReference type="Pfam" id="PF13376">
    <property type="entry name" value="OmdA"/>
    <property type="match status" value="1"/>
</dbReference>
<evidence type="ECO:0000313" key="1">
    <source>
        <dbReference type="EMBL" id="MBC9795486.1"/>
    </source>
</evidence>
<comment type="caution">
    <text evidence="1">The sequence shown here is derived from an EMBL/GenBank/DDBJ whole genome shotgun (WGS) entry which is preliminary data.</text>
</comment>
<keyword evidence="2" id="KW-1185">Reference proteome</keyword>
<name>A0A926JQN9_9FLAO</name>
<evidence type="ECO:0000313" key="2">
    <source>
        <dbReference type="Proteomes" id="UP000653730"/>
    </source>
</evidence>
<dbReference type="Pfam" id="PF08922">
    <property type="entry name" value="DUF1905"/>
    <property type="match status" value="1"/>
</dbReference>
<dbReference type="InterPro" id="IPR015018">
    <property type="entry name" value="DUF1905"/>
</dbReference>
<dbReference type="SUPFAM" id="SSF141694">
    <property type="entry name" value="AF2212/PG0164-like"/>
    <property type="match status" value="1"/>
</dbReference>
<reference evidence="1 2" key="1">
    <citation type="submission" date="2020-09" db="EMBL/GenBank/DDBJ databases">
        <title>Sinomicrobium weinanense sp. nov., a halophilic bacteria isolated from saline-alkali soil.</title>
        <authorList>
            <person name="Wu P."/>
            <person name="Ren H."/>
            <person name="Mei Y."/>
            <person name="Liang Y."/>
            <person name="Chen Z."/>
        </authorList>
    </citation>
    <scope>NUCLEOTIDE SEQUENCE [LARGE SCALE GENOMIC DNA]</scope>
    <source>
        <strain evidence="1 2">FJxs</strain>
    </source>
</reference>
<proteinExistence type="predicted"/>
<dbReference type="EMBL" id="JACVDC010000011">
    <property type="protein sequence ID" value="MBC9795486.1"/>
    <property type="molecule type" value="Genomic_DNA"/>
</dbReference>
<dbReference type="Gene3D" id="2.40.30.100">
    <property type="entry name" value="AF2212/PG0164-like"/>
    <property type="match status" value="1"/>
</dbReference>